<dbReference type="Gene3D" id="1.10.260.40">
    <property type="entry name" value="lambda repressor-like DNA-binding domains"/>
    <property type="match status" value="1"/>
</dbReference>
<dbReference type="AlphaFoldDB" id="A0A382WA21"/>
<dbReference type="InterPro" id="IPR010982">
    <property type="entry name" value="Lambda_DNA-bd_dom_sf"/>
</dbReference>
<dbReference type="EMBL" id="UINC01157814">
    <property type="protein sequence ID" value="SVD55011.1"/>
    <property type="molecule type" value="Genomic_DNA"/>
</dbReference>
<dbReference type="SUPFAM" id="SSF47413">
    <property type="entry name" value="lambda repressor-like DNA-binding domains"/>
    <property type="match status" value="1"/>
</dbReference>
<protein>
    <recommendedName>
        <fullName evidence="2">HTH cro/C1-type domain-containing protein</fullName>
    </recommendedName>
</protein>
<evidence type="ECO:0000313" key="1">
    <source>
        <dbReference type="EMBL" id="SVD55011.1"/>
    </source>
</evidence>
<dbReference type="InterPro" id="IPR001387">
    <property type="entry name" value="Cro/C1-type_HTH"/>
</dbReference>
<dbReference type="CDD" id="cd00093">
    <property type="entry name" value="HTH_XRE"/>
    <property type="match status" value="1"/>
</dbReference>
<proteinExistence type="predicted"/>
<name>A0A382WA21_9ZZZZ</name>
<reference evidence="1" key="1">
    <citation type="submission" date="2018-05" db="EMBL/GenBank/DDBJ databases">
        <authorList>
            <person name="Lanie J.A."/>
            <person name="Ng W.-L."/>
            <person name="Kazmierczak K.M."/>
            <person name="Andrzejewski T.M."/>
            <person name="Davidsen T.M."/>
            <person name="Wayne K.J."/>
            <person name="Tettelin H."/>
            <person name="Glass J.I."/>
            <person name="Rusch D."/>
            <person name="Podicherti R."/>
            <person name="Tsui H.-C.T."/>
            <person name="Winkler M.E."/>
        </authorList>
    </citation>
    <scope>NUCLEOTIDE SEQUENCE</scope>
</reference>
<organism evidence="1">
    <name type="scientific">marine metagenome</name>
    <dbReference type="NCBI Taxonomy" id="408172"/>
    <lineage>
        <taxon>unclassified sequences</taxon>
        <taxon>metagenomes</taxon>
        <taxon>ecological metagenomes</taxon>
    </lineage>
</organism>
<sequence length="97" mass="11019">VKPRESTQKKKELLKDYGARWQRIEEAMAVANIPSQRALARSLNLSSAAVSGWANGLYLPMLNNIQKLAEWSDFCVEWIWTGKGPKRITKTYLPEIG</sequence>
<gene>
    <name evidence="1" type="ORF">METZ01_LOCUS407865</name>
</gene>
<dbReference type="GO" id="GO:0003677">
    <property type="term" value="F:DNA binding"/>
    <property type="evidence" value="ECO:0007669"/>
    <property type="project" value="InterPro"/>
</dbReference>
<feature type="non-terminal residue" evidence="1">
    <location>
        <position position="97"/>
    </location>
</feature>
<accession>A0A382WA21</accession>
<feature type="non-terminal residue" evidence="1">
    <location>
        <position position="1"/>
    </location>
</feature>
<evidence type="ECO:0008006" key="2">
    <source>
        <dbReference type="Google" id="ProtNLM"/>
    </source>
</evidence>